<organism evidence="1 2">
    <name type="scientific">Prorocentrum cordatum</name>
    <dbReference type="NCBI Taxonomy" id="2364126"/>
    <lineage>
        <taxon>Eukaryota</taxon>
        <taxon>Sar</taxon>
        <taxon>Alveolata</taxon>
        <taxon>Dinophyceae</taxon>
        <taxon>Prorocentrales</taxon>
        <taxon>Prorocentraceae</taxon>
        <taxon>Prorocentrum</taxon>
    </lineage>
</organism>
<dbReference type="Proteomes" id="UP001189429">
    <property type="component" value="Unassembled WGS sequence"/>
</dbReference>
<evidence type="ECO:0000313" key="1">
    <source>
        <dbReference type="EMBL" id="CAK0881300.1"/>
    </source>
</evidence>
<keyword evidence="2" id="KW-1185">Reference proteome</keyword>
<proteinExistence type="predicted"/>
<gene>
    <name evidence="1" type="ORF">PCOR1329_LOCUS64205</name>
</gene>
<reference evidence="1" key="1">
    <citation type="submission" date="2023-10" db="EMBL/GenBank/DDBJ databases">
        <authorList>
            <person name="Chen Y."/>
            <person name="Shah S."/>
            <person name="Dougan E. K."/>
            <person name="Thang M."/>
            <person name="Chan C."/>
        </authorList>
    </citation>
    <scope>NUCLEOTIDE SEQUENCE [LARGE SCALE GENOMIC DNA]</scope>
</reference>
<feature type="non-terminal residue" evidence="1">
    <location>
        <position position="202"/>
    </location>
</feature>
<evidence type="ECO:0000313" key="2">
    <source>
        <dbReference type="Proteomes" id="UP001189429"/>
    </source>
</evidence>
<comment type="caution">
    <text evidence="1">The sequence shown here is derived from an EMBL/GenBank/DDBJ whole genome shotgun (WGS) entry which is preliminary data.</text>
</comment>
<protein>
    <recommendedName>
        <fullName evidence="3">KIF-binding protein</fullName>
    </recommendedName>
</protein>
<accession>A0ABN9W5A6</accession>
<evidence type="ECO:0008006" key="3">
    <source>
        <dbReference type="Google" id="ProtNLM"/>
    </source>
</evidence>
<name>A0ABN9W5A6_9DINO</name>
<sequence length="202" mass="21099">MRDQHGLTEPRDALDCAEGLLGEASAAAERAQGLLHEWRAGRASDTAALFSLLPVREKLLLPRGGGGDGQEASPPRDPALALFFDALAEAASAAGVPELAVSSWERALELVTAREPFSYRGAMIAARLAIEARRAAAEAAAPLGDEPEAGAATPVPELAAAADHWLQASREHWRVVFGTGAGSREDLFEARNPGLCQGSASL</sequence>
<dbReference type="EMBL" id="CAUYUJ010018174">
    <property type="protein sequence ID" value="CAK0881300.1"/>
    <property type="molecule type" value="Genomic_DNA"/>
</dbReference>